<accession>A0A8T0EVX5</accession>
<feature type="transmembrane region" description="Helical" evidence="6">
    <location>
        <begin position="649"/>
        <end position="668"/>
    </location>
</feature>
<evidence type="ECO:0000256" key="1">
    <source>
        <dbReference type="ARBA" id="ARBA00004141"/>
    </source>
</evidence>
<feature type="transmembrane region" description="Helical" evidence="6">
    <location>
        <begin position="617"/>
        <end position="637"/>
    </location>
</feature>
<keyword evidence="3 6" id="KW-0812">Transmembrane</keyword>
<dbReference type="Gene3D" id="1.20.1250.20">
    <property type="entry name" value="MFS general substrate transporter like domains"/>
    <property type="match status" value="2"/>
</dbReference>
<dbReference type="Proteomes" id="UP000807504">
    <property type="component" value="Unassembled WGS sequence"/>
</dbReference>
<feature type="transmembrane region" description="Helical" evidence="6">
    <location>
        <begin position="492"/>
        <end position="518"/>
    </location>
</feature>
<evidence type="ECO:0000256" key="6">
    <source>
        <dbReference type="SAM" id="Phobius"/>
    </source>
</evidence>
<dbReference type="GO" id="GO:0022857">
    <property type="term" value="F:transmembrane transporter activity"/>
    <property type="evidence" value="ECO:0007669"/>
    <property type="project" value="InterPro"/>
</dbReference>
<evidence type="ECO:0000256" key="5">
    <source>
        <dbReference type="ARBA" id="ARBA00023136"/>
    </source>
</evidence>
<dbReference type="Pfam" id="PF07690">
    <property type="entry name" value="MFS_1"/>
    <property type="match status" value="2"/>
</dbReference>
<dbReference type="PANTHER" id="PTHR43385">
    <property type="entry name" value="RIBOFLAVIN TRANSPORTER RIBJ"/>
    <property type="match status" value="1"/>
</dbReference>
<dbReference type="InterPro" id="IPR052983">
    <property type="entry name" value="MFS_Riboflavin_Transporter"/>
</dbReference>
<dbReference type="EMBL" id="JABXBU010001863">
    <property type="protein sequence ID" value="KAF8782476.1"/>
    <property type="molecule type" value="Genomic_DNA"/>
</dbReference>
<feature type="transmembrane region" description="Helical" evidence="6">
    <location>
        <begin position="57"/>
        <end position="80"/>
    </location>
</feature>
<dbReference type="GO" id="GO:0016020">
    <property type="term" value="C:membrane"/>
    <property type="evidence" value="ECO:0007669"/>
    <property type="project" value="UniProtKB-SubCell"/>
</dbReference>
<feature type="transmembrane region" description="Helical" evidence="6">
    <location>
        <begin position="214"/>
        <end position="233"/>
    </location>
</feature>
<feature type="transmembrane region" description="Helical" evidence="6">
    <location>
        <begin position="153"/>
        <end position="171"/>
    </location>
</feature>
<dbReference type="InterPro" id="IPR011701">
    <property type="entry name" value="MFS"/>
</dbReference>
<evidence type="ECO:0000256" key="3">
    <source>
        <dbReference type="ARBA" id="ARBA00022692"/>
    </source>
</evidence>
<name>A0A8T0EVX5_ARGBR</name>
<feature type="transmembrane region" description="Helical" evidence="6">
    <location>
        <begin position="183"/>
        <end position="202"/>
    </location>
</feature>
<sequence length="688" mass="77978">MTSANRRYSPEMVAYPNRFTESEPLLRTRVHQTEREGYDINTKICGLHLDGPDSIRAYWVAFSAFFISFITAGIGRVSGILLPHLLTEFGIDREMASVPFSVQLALRNLLGPIVGVLGHKFGVRKITLLGVVILAFSTALCCSTHNYFWVIVYWGYFSGVGIALCTSLLQLTVGQYFERNKATAMGFSLAGGCLGSITLPSIVELLLQLFPLKYVFLCMGIMISTTVFFAWSLKEPPWLNAQNQPSENYDQLDTVRAMVSLENSLQMLQVKDFSQQSHSAGLGIIKTFVINMPNITFLRKHKELIIKLLRRGTQKTFEKDKYRLETSIRNSMEDLFQYIDRFLKNLTEKNFMNQSIFVSSETNPAMTGQEISLIDIVDSSNKSTRNSITMKLEKISLMTLSEIMALCPNENKHDILKISKEIRNLCSIATRLEKQENGLLLSKSTVQDIQIQNEEPNSFNSKCHHLSLLRIFLIQCVWNHLKPVIILYRNPLFLLISICRLIHFIIFVPVLVIIVDFMMEKGLPELDGQYGIISLSVGDFIGRMFTGWVTDKGFLSLPNFMAIIMLLQCASTVTLPLIYNRNMMLVALSIFGLLQGSNFVRHPVLISNYMDKEEQPFAMGCLSFFSGIFACVLPYYVGLSKDTLGTYDFLFYLSGPIGACTGFIWFLVPKFERFYCTEKTTTELDEPV</sequence>
<dbReference type="PANTHER" id="PTHR43385:SF1">
    <property type="entry name" value="RIBOFLAVIN TRANSPORTER RIBJ"/>
    <property type="match status" value="1"/>
</dbReference>
<evidence type="ECO:0000313" key="7">
    <source>
        <dbReference type="EMBL" id="KAF8782476.1"/>
    </source>
</evidence>
<dbReference type="InterPro" id="IPR036259">
    <property type="entry name" value="MFS_trans_sf"/>
</dbReference>
<keyword evidence="2" id="KW-0813">Transport</keyword>
<feature type="transmembrane region" description="Helical" evidence="6">
    <location>
        <begin position="560"/>
        <end position="579"/>
    </location>
</feature>
<dbReference type="SUPFAM" id="SSF103473">
    <property type="entry name" value="MFS general substrate transporter"/>
    <property type="match status" value="1"/>
</dbReference>
<dbReference type="AlphaFoldDB" id="A0A8T0EVX5"/>
<keyword evidence="8" id="KW-1185">Reference proteome</keyword>
<evidence type="ECO:0000313" key="8">
    <source>
        <dbReference type="Proteomes" id="UP000807504"/>
    </source>
</evidence>
<evidence type="ECO:0000256" key="4">
    <source>
        <dbReference type="ARBA" id="ARBA00022989"/>
    </source>
</evidence>
<reference evidence="7" key="2">
    <citation type="submission" date="2020-06" db="EMBL/GenBank/DDBJ databases">
        <authorList>
            <person name="Sheffer M."/>
        </authorList>
    </citation>
    <scope>NUCLEOTIDE SEQUENCE</scope>
</reference>
<keyword evidence="4 6" id="KW-1133">Transmembrane helix</keyword>
<comment type="caution">
    <text evidence="7">The sequence shown here is derived from an EMBL/GenBank/DDBJ whole genome shotgun (WGS) entry which is preliminary data.</text>
</comment>
<protein>
    <submittedName>
        <fullName evidence="7">Monocarboxylate transporter 12 like protein</fullName>
    </submittedName>
</protein>
<comment type="subcellular location">
    <subcellularLocation>
        <location evidence="1">Membrane</location>
        <topology evidence="1">Multi-pass membrane protein</topology>
    </subcellularLocation>
</comment>
<organism evidence="7 8">
    <name type="scientific">Argiope bruennichi</name>
    <name type="common">Wasp spider</name>
    <name type="synonym">Aranea bruennichi</name>
    <dbReference type="NCBI Taxonomy" id="94029"/>
    <lineage>
        <taxon>Eukaryota</taxon>
        <taxon>Metazoa</taxon>
        <taxon>Ecdysozoa</taxon>
        <taxon>Arthropoda</taxon>
        <taxon>Chelicerata</taxon>
        <taxon>Arachnida</taxon>
        <taxon>Araneae</taxon>
        <taxon>Araneomorphae</taxon>
        <taxon>Entelegynae</taxon>
        <taxon>Araneoidea</taxon>
        <taxon>Araneidae</taxon>
        <taxon>Argiope</taxon>
    </lineage>
</organism>
<keyword evidence="5 6" id="KW-0472">Membrane</keyword>
<gene>
    <name evidence="7" type="ORF">HNY73_012758</name>
</gene>
<reference evidence="7" key="1">
    <citation type="journal article" date="2020" name="bioRxiv">
        <title>Chromosome-level reference genome of the European wasp spider Argiope bruennichi: a resource for studies on range expansion and evolutionary adaptation.</title>
        <authorList>
            <person name="Sheffer M.M."/>
            <person name="Hoppe A."/>
            <person name="Krehenwinkel H."/>
            <person name="Uhl G."/>
            <person name="Kuss A.W."/>
            <person name="Jensen L."/>
            <person name="Jensen C."/>
            <person name="Gillespie R.G."/>
            <person name="Hoff K.J."/>
            <person name="Prost S."/>
        </authorList>
    </citation>
    <scope>NUCLEOTIDE SEQUENCE</scope>
</reference>
<proteinExistence type="predicted"/>
<feature type="transmembrane region" description="Helical" evidence="6">
    <location>
        <begin position="126"/>
        <end position="147"/>
    </location>
</feature>
<evidence type="ECO:0000256" key="2">
    <source>
        <dbReference type="ARBA" id="ARBA00022448"/>
    </source>
</evidence>